<keyword evidence="3" id="KW-1185">Reference proteome</keyword>
<dbReference type="Proteomes" id="UP000262477">
    <property type="component" value="Unassembled WGS sequence"/>
</dbReference>
<dbReference type="PANTHER" id="PTHR42870:SF1">
    <property type="entry name" value="NON-SPECIFIC LIPID-TRANSFER PROTEIN-LIKE 2"/>
    <property type="match status" value="1"/>
</dbReference>
<accession>A0A371Q2R0</accession>
<dbReference type="Pfam" id="PF22691">
    <property type="entry name" value="Thiolase_C_1"/>
    <property type="match status" value="1"/>
</dbReference>
<protein>
    <submittedName>
        <fullName evidence="2">Thiolase domain-containing protein</fullName>
    </submittedName>
</protein>
<dbReference type="GO" id="GO:0016747">
    <property type="term" value="F:acyltransferase activity, transferring groups other than amino-acyl groups"/>
    <property type="evidence" value="ECO:0007669"/>
    <property type="project" value="InterPro"/>
</dbReference>
<feature type="domain" description="Thiolase C-terminal" evidence="1">
    <location>
        <begin position="248"/>
        <end position="379"/>
    </location>
</feature>
<sequence>MNKAATAKECVAVVGIGQTKHVAARHDVSIAGLVREAARRALDDAQLTWADIDAVVIGKAPDFFEGVMMPELYLADALGAVGKPMLRVHTAGSVGGSTALVATNLVAARVHRTVLTLAFEKQSESNAMWGLSLPIPFQQPLLAGAGGFFAPHVRAYMRRTGAPDTVGSLVAYKDRRNALKNPYAHLHEKDITLEKVQASPMLWDPIRYSETCPSSDGACAMILTDRAGAARSPHPPAWVHGGAMRSEPTLFAGKDFVSPQAGKDCAADVYRQAGITDPRRQIDAVEMYVPFSWYEPMWLENLGFADEGEGWKLTEAGVTELDGDLPVNPSGGVLSTNPIGASGMIRFAEAALQVRGRAGDHQIDGARRALGHAYGGGAQFFSMWLVGADSPAA</sequence>
<dbReference type="PANTHER" id="PTHR42870">
    <property type="entry name" value="ACETYL-COA C-ACETYLTRANSFERASE"/>
    <property type="match status" value="1"/>
</dbReference>
<organism evidence="2 3">
    <name type="scientific">Streptomyces inhibens</name>
    <dbReference type="NCBI Taxonomy" id="2293571"/>
    <lineage>
        <taxon>Bacteria</taxon>
        <taxon>Bacillati</taxon>
        <taxon>Actinomycetota</taxon>
        <taxon>Actinomycetes</taxon>
        <taxon>Kitasatosporales</taxon>
        <taxon>Streptomycetaceae</taxon>
        <taxon>Streptomyces</taxon>
    </lineage>
</organism>
<dbReference type="AlphaFoldDB" id="A0A371Q2R0"/>
<proteinExistence type="predicted"/>
<dbReference type="OrthoDB" id="9785768at2"/>
<dbReference type="RefSeq" id="WP_128508323.1">
    <property type="nucleotide sequence ID" value="NZ_JBHYKF010000073.1"/>
</dbReference>
<evidence type="ECO:0000313" key="2">
    <source>
        <dbReference type="EMBL" id="REK88972.1"/>
    </source>
</evidence>
<dbReference type="InterPro" id="IPR002155">
    <property type="entry name" value="Thiolase"/>
</dbReference>
<dbReference type="InterPro" id="IPR016039">
    <property type="entry name" value="Thiolase-like"/>
</dbReference>
<name>A0A371Q2R0_STRIH</name>
<dbReference type="PIRSF" id="PIRSF000429">
    <property type="entry name" value="Ac-CoA_Ac_transf"/>
    <property type="match status" value="1"/>
</dbReference>
<comment type="caution">
    <text evidence="2">The sequence shown here is derived from an EMBL/GenBank/DDBJ whole genome shotgun (WGS) entry which is preliminary data.</text>
</comment>
<dbReference type="NCBIfam" id="NF006180">
    <property type="entry name" value="PRK08313.1"/>
    <property type="match status" value="1"/>
</dbReference>
<dbReference type="SUPFAM" id="SSF53901">
    <property type="entry name" value="Thiolase-like"/>
    <property type="match status" value="1"/>
</dbReference>
<dbReference type="EMBL" id="QUAC01000142">
    <property type="protein sequence ID" value="REK88972.1"/>
    <property type="molecule type" value="Genomic_DNA"/>
</dbReference>
<evidence type="ECO:0000259" key="1">
    <source>
        <dbReference type="Pfam" id="PF22691"/>
    </source>
</evidence>
<evidence type="ECO:0000313" key="3">
    <source>
        <dbReference type="Proteomes" id="UP000262477"/>
    </source>
</evidence>
<gene>
    <name evidence="2" type="ORF">DY245_18295</name>
</gene>
<dbReference type="CDD" id="cd00829">
    <property type="entry name" value="SCP-x_thiolase"/>
    <property type="match status" value="1"/>
</dbReference>
<dbReference type="InterPro" id="IPR055140">
    <property type="entry name" value="Thiolase_C_2"/>
</dbReference>
<dbReference type="Gene3D" id="3.40.47.10">
    <property type="match status" value="1"/>
</dbReference>
<reference evidence="2 3" key="1">
    <citation type="submission" date="2018-08" db="EMBL/GenBank/DDBJ databases">
        <title>Streptomyces NEAU-D10 sp. nov., a novel Actinomycete isolated from soil.</title>
        <authorList>
            <person name="Jin L."/>
        </authorList>
    </citation>
    <scope>NUCLEOTIDE SEQUENCE [LARGE SCALE GENOMIC DNA]</scope>
    <source>
        <strain evidence="2 3">NEAU-D10</strain>
    </source>
</reference>